<comment type="similarity">
    <text evidence="1">Belongs to the glycosyltransferase 2 family.</text>
</comment>
<dbReference type="Gene3D" id="3.90.550.10">
    <property type="entry name" value="Spore Coat Polysaccharide Biosynthesis Protein SpsA, Chain A"/>
    <property type="match status" value="1"/>
</dbReference>
<feature type="domain" description="Glycosyltransferase 2-like" evidence="3">
    <location>
        <begin position="3"/>
        <end position="98"/>
    </location>
</feature>
<dbReference type="InterPro" id="IPR001173">
    <property type="entry name" value="Glyco_trans_2-like"/>
</dbReference>
<evidence type="ECO:0000259" key="3">
    <source>
        <dbReference type="Pfam" id="PF00535"/>
    </source>
</evidence>
<reference evidence="4 5" key="1">
    <citation type="submission" date="2018-05" db="EMBL/GenBank/DDBJ databases">
        <title>Complete genome sequencing of three human clinical isolates of Staphylococcus caprae reveals virulence factors similar to those of S. epidermidis and S. capitis.</title>
        <authorList>
            <person name="Watanabe S."/>
            <person name="Cui L."/>
        </authorList>
    </citation>
    <scope>NUCLEOTIDE SEQUENCE [LARGE SCALE GENOMIC DNA]</scope>
    <source>
        <strain evidence="4 5">JMUB590</strain>
    </source>
</reference>
<proteinExistence type="inferred from homology"/>
<dbReference type="RefSeq" id="WP_002444570.1">
    <property type="nucleotide sequence ID" value="NZ_AP018586.1"/>
</dbReference>
<dbReference type="SUPFAM" id="SSF53448">
    <property type="entry name" value="Nucleotide-diphospho-sugar transferases"/>
    <property type="match status" value="1"/>
</dbReference>
<feature type="transmembrane region" description="Helical" evidence="2">
    <location>
        <begin position="264"/>
        <end position="282"/>
    </location>
</feature>
<evidence type="ECO:0000313" key="5">
    <source>
        <dbReference type="Proteomes" id="UP000274772"/>
    </source>
</evidence>
<keyword evidence="2" id="KW-0812">Transmembrane</keyword>
<dbReference type="EMBL" id="AP018586">
    <property type="protein sequence ID" value="BBD91417.1"/>
    <property type="molecule type" value="Genomic_DNA"/>
</dbReference>
<keyword evidence="2" id="KW-0472">Membrane</keyword>
<dbReference type="Proteomes" id="UP000274772">
    <property type="component" value="Chromosome"/>
</dbReference>
<accession>A0ABM7FRZ7</accession>
<dbReference type="PANTHER" id="PTHR22916">
    <property type="entry name" value="GLYCOSYLTRANSFERASE"/>
    <property type="match status" value="1"/>
</dbReference>
<sequence length="293" mass="34946">MLTIFTPTFNRAHTLPRLYESLLKQTDHNFEWLIVDDGSKDDTEEIVKTFSEEHFKIRYIKQENGGKHIATNVGLKSAQGDLFTVLDSDDWFYPDAVEFFNTQFNKFKSMKALITLDTYEDGTVIGEKLPPLTKVNWVDLRYKYKVRHDKCYVFKTNAIRNMTFPQYGKSRHMPPSYQWFEFSELYDCYLANKNTKYVEYQEDGISSKVKSNYFKSAENYCEYRKLAHKQLPYLKDKIINLMLFDVSWIDTKLNPKYRFKNLELLIQSIIVLPPSLILYLYYKRKFTKKGWLN</sequence>
<dbReference type="PANTHER" id="PTHR22916:SF3">
    <property type="entry name" value="UDP-GLCNAC:BETAGAL BETA-1,3-N-ACETYLGLUCOSAMINYLTRANSFERASE-LIKE PROTEIN 1"/>
    <property type="match status" value="1"/>
</dbReference>
<evidence type="ECO:0000256" key="1">
    <source>
        <dbReference type="ARBA" id="ARBA00006739"/>
    </source>
</evidence>
<evidence type="ECO:0000256" key="2">
    <source>
        <dbReference type="SAM" id="Phobius"/>
    </source>
</evidence>
<name>A0ABM7FRZ7_9STAP</name>
<dbReference type="Pfam" id="PF00535">
    <property type="entry name" value="Glycos_transf_2"/>
    <property type="match status" value="1"/>
</dbReference>
<protein>
    <submittedName>
        <fullName evidence="4">Glycosyltransferase, group 2 family protein</fullName>
    </submittedName>
</protein>
<keyword evidence="5" id="KW-1185">Reference proteome</keyword>
<dbReference type="CDD" id="cd00761">
    <property type="entry name" value="Glyco_tranf_GTA_type"/>
    <property type="match status" value="1"/>
</dbReference>
<keyword evidence="2" id="KW-1133">Transmembrane helix</keyword>
<dbReference type="InterPro" id="IPR029044">
    <property type="entry name" value="Nucleotide-diphossugar_trans"/>
</dbReference>
<evidence type="ECO:0000313" key="4">
    <source>
        <dbReference type="EMBL" id="BBD91417.1"/>
    </source>
</evidence>
<gene>
    <name evidence="4" type="ORF">JMUB590_0307</name>
</gene>
<dbReference type="GeneID" id="58050083"/>
<organism evidence="4 5">
    <name type="scientific">Staphylococcus caprae</name>
    <dbReference type="NCBI Taxonomy" id="29380"/>
    <lineage>
        <taxon>Bacteria</taxon>
        <taxon>Bacillati</taxon>
        <taxon>Bacillota</taxon>
        <taxon>Bacilli</taxon>
        <taxon>Bacillales</taxon>
        <taxon>Staphylococcaceae</taxon>
        <taxon>Staphylococcus</taxon>
    </lineage>
</organism>